<name>L8JYG9_9BACT</name>
<protein>
    <submittedName>
        <fullName evidence="1">Uncharacterized protein</fullName>
    </submittedName>
</protein>
<organism evidence="1 2">
    <name type="scientific">Fulvivirga imtechensis AK7</name>
    <dbReference type="NCBI Taxonomy" id="1237149"/>
    <lineage>
        <taxon>Bacteria</taxon>
        <taxon>Pseudomonadati</taxon>
        <taxon>Bacteroidota</taxon>
        <taxon>Cytophagia</taxon>
        <taxon>Cytophagales</taxon>
        <taxon>Fulvivirgaceae</taxon>
        <taxon>Fulvivirga</taxon>
    </lineage>
</organism>
<accession>L8JYG9</accession>
<dbReference type="EMBL" id="AMZN01000008">
    <property type="protein sequence ID" value="ELR73213.1"/>
    <property type="molecule type" value="Genomic_DNA"/>
</dbReference>
<keyword evidence="2" id="KW-1185">Reference proteome</keyword>
<dbReference type="STRING" id="1237149.C900_05262"/>
<proteinExistence type="predicted"/>
<evidence type="ECO:0000313" key="2">
    <source>
        <dbReference type="Proteomes" id="UP000011135"/>
    </source>
</evidence>
<comment type="caution">
    <text evidence="1">The sequence shown here is derived from an EMBL/GenBank/DDBJ whole genome shotgun (WGS) entry which is preliminary data.</text>
</comment>
<evidence type="ECO:0000313" key="1">
    <source>
        <dbReference type="EMBL" id="ELR73213.1"/>
    </source>
</evidence>
<sequence>MGIFYAVIDLGQGETLLETTLGKDIEVNGITIPLVSYKPDIVHYNGRIWYLDRHEGKYFLFGRGCQTQGKLLLASI</sequence>
<gene>
    <name evidence="1" type="ORF">C900_05262</name>
</gene>
<reference evidence="1 2" key="1">
    <citation type="submission" date="2012-12" db="EMBL/GenBank/DDBJ databases">
        <title>Genome assembly of Fulvivirga imtechensis AK7.</title>
        <authorList>
            <person name="Nupur N."/>
            <person name="Khatri I."/>
            <person name="Kumar R."/>
            <person name="Subramanian S."/>
            <person name="Pinnaka A."/>
        </authorList>
    </citation>
    <scope>NUCLEOTIDE SEQUENCE [LARGE SCALE GENOMIC DNA]</scope>
    <source>
        <strain evidence="1 2">AK7</strain>
    </source>
</reference>
<dbReference type="AlphaFoldDB" id="L8JYG9"/>
<dbReference type="Proteomes" id="UP000011135">
    <property type="component" value="Unassembled WGS sequence"/>
</dbReference>